<feature type="compositionally biased region" description="Polar residues" evidence="1">
    <location>
        <begin position="50"/>
        <end position="61"/>
    </location>
</feature>
<feature type="non-terminal residue" evidence="2">
    <location>
        <position position="1"/>
    </location>
</feature>
<gene>
    <name evidence="2" type="ORF">AGERDE_LOCUS6753</name>
</gene>
<dbReference type="OrthoDB" id="2351612at2759"/>
<comment type="caution">
    <text evidence="2">The sequence shown here is derived from an EMBL/GenBank/DDBJ whole genome shotgun (WGS) entry which is preliminary data.</text>
</comment>
<evidence type="ECO:0000313" key="2">
    <source>
        <dbReference type="EMBL" id="CAG8552815.1"/>
    </source>
</evidence>
<evidence type="ECO:0000313" key="3">
    <source>
        <dbReference type="Proteomes" id="UP000789831"/>
    </source>
</evidence>
<dbReference type="Proteomes" id="UP000789831">
    <property type="component" value="Unassembled WGS sequence"/>
</dbReference>
<dbReference type="EMBL" id="CAJVPL010001104">
    <property type="protein sequence ID" value="CAG8552815.1"/>
    <property type="molecule type" value="Genomic_DNA"/>
</dbReference>
<protein>
    <submittedName>
        <fullName evidence="2">9251_t:CDS:1</fullName>
    </submittedName>
</protein>
<sequence>MGLSSLFQGKLYQHIFSTQKTIKSLLKSQSISTLNNLKTNNPKLPNNKPSEPSTSQPIPKKTAQNNITKFKYEIANTENAFAINLCHIPEDIYFSQTTTNEQLQTLFAYLQYKESLKFVHQLTFNQSPITHESIISILKDCENLQQIFIIGGRNIALRKVTKTLVRWKQDESGDSPNLASLKRIVVTRCVGGKRHNYKAQKVDNDMKVLDQEVFQLVDCDDLNCEECTKHCQICGIKYKYWDRFWIACGWCRKRNFCGRCVLEATEN</sequence>
<proteinExistence type="predicted"/>
<keyword evidence="3" id="KW-1185">Reference proteome</keyword>
<feature type="compositionally biased region" description="Low complexity" evidence="1">
    <location>
        <begin position="36"/>
        <end position="49"/>
    </location>
</feature>
<feature type="region of interest" description="Disordered" evidence="1">
    <location>
        <begin position="36"/>
        <end position="61"/>
    </location>
</feature>
<evidence type="ECO:0000256" key="1">
    <source>
        <dbReference type="SAM" id="MobiDB-lite"/>
    </source>
</evidence>
<reference evidence="2" key="1">
    <citation type="submission" date="2021-06" db="EMBL/GenBank/DDBJ databases">
        <authorList>
            <person name="Kallberg Y."/>
            <person name="Tangrot J."/>
            <person name="Rosling A."/>
        </authorList>
    </citation>
    <scope>NUCLEOTIDE SEQUENCE</scope>
    <source>
        <strain evidence="2">MT106</strain>
    </source>
</reference>
<accession>A0A9N9FPS8</accession>
<organism evidence="2 3">
    <name type="scientific">Ambispora gerdemannii</name>
    <dbReference type="NCBI Taxonomy" id="144530"/>
    <lineage>
        <taxon>Eukaryota</taxon>
        <taxon>Fungi</taxon>
        <taxon>Fungi incertae sedis</taxon>
        <taxon>Mucoromycota</taxon>
        <taxon>Glomeromycotina</taxon>
        <taxon>Glomeromycetes</taxon>
        <taxon>Archaeosporales</taxon>
        <taxon>Ambisporaceae</taxon>
        <taxon>Ambispora</taxon>
    </lineage>
</organism>
<name>A0A9N9FPS8_9GLOM</name>
<dbReference type="AlphaFoldDB" id="A0A9N9FPS8"/>